<feature type="binding site" evidence="3">
    <location>
        <position position="214"/>
    </location>
    <ligand>
        <name>ATP</name>
        <dbReference type="ChEBI" id="CHEBI:30616"/>
    </ligand>
</feature>
<reference evidence="6 7" key="1">
    <citation type="submission" date="2022-04" db="EMBL/GenBank/DDBJ databases">
        <title>Positive selection, recombination, and allopatry shape intraspecific diversity of widespread and dominant cyanobacteria.</title>
        <authorList>
            <person name="Wei J."/>
            <person name="Shu W."/>
            <person name="Hu C."/>
        </authorList>
    </citation>
    <scope>NUCLEOTIDE SEQUENCE [LARGE SCALE GENOMIC DNA]</scope>
    <source>
        <strain evidence="6 7">AS-A4</strain>
    </source>
</reference>
<keyword evidence="7" id="KW-1185">Reference proteome</keyword>
<evidence type="ECO:0000256" key="1">
    <source>
        <dbReference type="ARBA" id="ARBA00022741"/>
    </source>
</evidence>
<dbReference type="InterPro" id="IPR000719">
    <property type="entry name" value="Prot_kinase_dom"/>
</dbReference>
<dbReference type="SMART" id="SM00220">
    <property type="entry name" value="S_TKc"/>
    <property type="match status" value="1"/>
</dbReference>
<dbReference type="SMART" id="SM00240">
    <property type="entry name" value="FHA"/>
    <property type="match status" value="1"/>
</dbReference>
<evidence type="ECO:0000259" key="5">
    <source>
        <dbReference type="PROSITE" id="PS50011"/>
    </source>
</evidence>
<evidence type="ECO:0000256" key="2">
    <source>
        <dbReference type="ARBA" id="ARBA00022840"/>
    </source>
</evidence>
<dbReference type="PROSITE" id="PS50011">
    <property type="entry name" value="PROTEIN_KINASE_DOM"/>
    <property type="match status" value="1"/>
</dbReference>
<dbReference type="Gene3D" id="2.60.200.20">
    <property type="match status" value="1"/>
</dbReference>
<dbReference type="PROSITE" id="PS50006">
    <property type="entry name" value="FHA_DOMAIN"/>
    <property type="match status" value="1"/>
</dbReference>
<dbReference type="InterPro" id="IPR011009">
    <property type="entry name" value="Kinase-like_dom_sf"/>
</dbReference>
<keyword evidence="6" id="KW-0808">Transferase</keyword>
<dbReference type="SUPFAM" id="SSF56112">
    <property type="entry name" value="Protein kinase-like (PK-like)"/>
    <property type="match status" value="1"/>
</dbReference>
<accession>A0ABV0KD43</accession>
<keyword evidence="1 3" id="KW-0547">Nucleotide-binding</keyword>
<evidence type="ECO:0000313" key="7">
    <source>
        <dbReference type="Proteomes" id="UP001476950"/>
    </source>
</evidence>
<dbReference type="PROSITE" id="PS00107">
    <property type="entry name" value="PROTEIN_KINASE_ATP"/>
    <property type="match status" value="1"/>
</dbReference>
<dbReference type="PANTHER" id="PTHR24363">
    <property type="entry name" value="SERINE/THREONINE PROTEIN KINASE"/>
    <property type="match status" value="1"/>
</dbReference>
<dbReference type="Pfam" id="PF00069">
    <property type="entry name" value="Pkinase"/>
    <property type="match status" value="1"/>
</dbReference>
<dbReference type="Proteomes" id="UP001476950">
    <property type="component" value="Unassembled WGS sequence"/>
</dbReference>
<name>A0ABV0KD43_9CYAN</name>
<protein>
    <submittedName>
        <fullName evidence="6">Serine/threonine-protein kinase</fullName>
    </submittedName>
</protein>
<dbReference type="InterPro" id="IPR008984">
    <property type="entry name" value="SMAD_FHA_dom_sf"/>
</dbReference>
<dbReference type="Pfam" id="PF00498">
    <property type="entry name" value="FHA"/>
    <property type="match status" value="1"/>
</dbReference>
<dbReference type="Gene3D" id="1.10.510.10">
    <property type="entry name" value="Transferase(Phosphotransferase) domain 1"/>
    <property type="match status" value="1"/>
</dbReference>
<evidence type="ECO:0000259" key="4">
    <source>
        <dbReference type="PROSITE" id="PS50006"/>
    </source>
</evidence>
<evidence type="ECO:0000256" key="3">
    <source>
        <dbReference type="PROSITE-ProRule" id="PRU10141"/>
    </source>
</evidence>
<feature type="domain" description="Protein kinase" evidence="5">
    <location>
        <begin position="176"/>
        <end position="436"/>
    </location>
</feature>
<dbReference type="CDD" id="cd14014">
    <property type="entry name" value="STKc_PknB_like"/>
    <property type="match status" value="1"/>
</dbReference>
<dbReference type="PROSITE" id="PS00108">
    <property type="entry name" value="PROTEIN_KINASE_ST"/>
    <property type="match status" value="1"/>
</dbReference>
<dbReference type="GO" id="GO:0016301">
    <property type="term" value="F:kinase activity"/>
    <property type="evidence" value="ECO:0007669"/>
    <property type="project" value="UniProtKB-KW"/>
</dbReference>
<sequence>MVILTLLHPQDKTPLKQWCFKSETLIRIGRAPDNHVILDDLLVSRHHLDLRQVDDSRQGNAATPIEQRCWHLENHSANGTFVNGAVMSQGLIAETALLQLAQDGPLLKLQILAAGTVSAQQLESTKTPQLPILPSVLPLTRALPQRPCTHNDNPSDTLFCIHCGLPVKVEKTIRQYQVLRVLGRGGMGTTYLVWHPSPAVLPSGRPQEALRVLKEMNADMARIPKARELFEREASTLQTLDHPGIPKFYDFFVEAGRKYLVMALLHGQDLENRIRKQGAVSAQQAIDWMMQTCDVLDYLHHHRTPIIHRDIKPGNLLVQTTSNRIAVLDFGAVKAVGMPSSTRIGAEGYAAPEQAQGRPITQSDLYAIGPSLIFLITGENPSRLYKKSSQGYRFLLDGYPAITPPLRYVIERVTALRASDRYSTARELAQALSRCL</sequence>
<keyword evidence="6" id="KW-0418">Kinase</keyword>
<dbReference type="PANTHER" id="PTHR24363:SF7">
    <property type="entry name" value="SERINE_THREONINE-PROTEIN KINASE-LIKE PROTEIN E"/>
    <property type="match status" value="1"/>
</dbReference>
<dbReference type="RefSeq" id="WP_190453999.1">
    <property type="nucleotide sequence ID" value="NZ_JAMPLM010000001.1"/>
</dbReference>
<dbReference type="Gene3D" id="3.30.200.20">
    <property type="entry name" value="Phosphorylase Kinase, domain 1"/>
    <property type="match status" value="1"/>
</dbReference>
<evidence type="ECO:0000313" key="6">
    <source>
        <dbReference type="EMBL" id="MEP1057153.1"/>
    </source>
</evidence>
<keyword evidence="2 3" id="KW-0067">ATP-binding</keyword>
<organism evidence="6 7">
    <name type="scientific">Stenomitos frigidus AS-A4</name>
    <dbReference type="NCBI Taxonomy" id="2933935"/>
    <lineage>
        <taxon>Bacteria</taxon>
        <taxon>Bacillati</taxon>
        <taxon>Cyanobacteriota</taxon>
        <taxon>Cyanophyceae</taxon>
        <taxon>Leptolyngbyales</taxon>
        <taxon>Leptolyngbyaceae</taxon>
        <taxon>Stenomitos</taxon>
    </lineage>
</organism>
<feature type="domain" description="FHA" evidence="4">
    <location>
        <begin position="26"/>
        <end position="87"/>
    </location>
</feature>
<dbReference type="InterPro" id="IPR008271">
    <property type="entry name" value="Ser/Thr_kinase_AS"/>
</dbReference>
<proteinExistence type="predicted"/>
<dbReference type="InterPro" id="IPR000253">
    <property type="entry name" value="FHA_dom"/>
</dbReference>
<gene>
    <name evidence="6" type="ORF">NDI38_01810</name>
</gene>
<dbReference type="EMBL" id="JAMPLM010000001">
    <property type="protein sequence ID" value="MEP1057153.1"/>
    <property type="molecule type" value="Genomic_DNA"/>
</dbReference>
<comment type="caution">
    <text evidence="6">The sequence shown here is derived from an EMBL/GenBank/DDBJ whole genome shotgun (WGS) entry which is preliminary data.</text>
</comment>
<dbReference type="InterPro" id="IPR017441">
    <property type="entry name" value="Protein_kinase_ATP_BS"/>
</dbReference>
<dbReference type="SUPFAM" id="SSF49879">
    <property type="entry name" value="SMAD/FHA domain"/>
    <property type="match status" value="1"/>
</dbReference>